<dbReference type="SUPFAM" id="SSF51197">
    <property type="entry name" value="Clavaminate synthase-like"/>
    <property type="match status" value="1"/>
</dbReference>
<dbReference type="EMBL" id="JAGPXD010000002">
    <property type="protein sequence ID" value="KAH7366915.1"/>
    <property type="molecule type" value="Genomic_DNA"/>
</dbReference>
<dbReference type="OrthoDB" id="298344at2759"/>
<comment type="subcellular location">
    <subcellularLocation>
        <location evidence="1">Nucleus</location>
    </subcellularLocation>
</comment>
<feature type="compositionally biased region" description="Polar residues" evidence="5">
    <location>
        <begin position="1049"/>
        <end position="1065"/>
    </location>
</feature>
<dbReference type="InterPro" id="IPR003347">
    <property type="entry name" value="JmjC_dom"/>
</dbReference>
<evidence type="ECO:0000313" key="8">
    <source>
        <dbReference type="Proteomes" id="UP000813385"/>
    </source>
</evidence>
<feature type="region of interest" description="Disordered" evidence="5">
    <location>
        <begin position="976"/>
        <end position="1012"/>
    </location>
</feature>
<feature type="compositionally biased region" description="Low complexity" evidence="5">
    <location>
        <begin position="1297"/>
        <end position="1306"/>
    </location>
</feature>
<evidence type="ECO:0000259" key="6">
    <source>
        <dbReference type="PROSITE" id="PS51184"/>
    </source>
</evidence>
<name>A0A8K0X558_9PEZI</name>
<evidence type="ECO:0000256" key="1">
    <source>
        <dbReference type="ARBA" id="ARBA00004123"/>
    </source>
</evidence>
<accession>A0A8K0X558</accession>
<evidence type="ECO:0000256" key="5">
    <source>
        <dbReference type="SAM" id="MobiDB-lite"/>
    </source>
</evidence>
<evidence type="ECO:0000313" key="7">
    <source>
        <dbReference type="EMBL" id="KAH7366915.1"/>
    </source>
</evidence>
<feature type="compositionally biased region" description="Low complexity" evidence="5">
    <location>
        <begin position="1198"/>
        <end position="1219"/>
    </location>
</feature>
<dbReference type="InterPro" id="IPR018866">
    <property type="entry name" value="Znf-4CXXC_R1"/>
</dbReference>
<feature type="compositionally biased region" description="Basic residues" evidence="5">
    <location>
        <begin position="578"/>
        <end position="587"/>
    </location>
</feature>
<keyword evidence="8" id="KW-1185">Reference proteome</keyword>
<evidence type="ECO:0000256" key="4">
    <source>
        <dbReference type="ARBA" id="ARBA00023242"/>
    </source>
</evidence>
<feature type="compositionally biased region" description="Polar residues" evidence="5">
    <location>
        <begin position="918"/>
        <end position="938"/>
    </location>
</feature>
<proteinExistence type="predicted"/>
<feature type="compositionally biased region" description="Basic residues" evidence="5">
    <location>
        <begin position="1327"/>
        <end position="1351"/>
    </location>
</feature>
<reference evidence="7" key="1">
    <citation type="journal article" date="2021" name="Nat. Commun.">
        <title>Genetic determinants of endophytism in the Arabidopsis root mycobiome.</title>
        <authorList>
            <person name="Mesny F."/>
            <person name="Miyauchi S."/>
            <person name="Thiergart T."/>
            <person name="Pickel B."/>
            <person name="Atanasova L."/>
            <person name="Karlsson M."/>
            <person name="Huettel B."/>
            <person name="Barry K.W."/>
            <person name="Haridas S."/>
            <person name="Chen C."/>
            <person name="Bauer D."/>
            <person name="Andreopoulos W."/>
            <person name="Pangilinan J."/>
            <person name="LaButti K."/>
            <person name="Riley R."/>
            <person name="Lipzen A."/>
            <person name="Clum A."/>
            <person name="Drula E."/>
            <person name="Henrissat B."/>
            <person name="Kohler A."/>
            <person name="Grigoriev I.V."/>
            <person name="Martin F.M."/>
            <person name="Hacquard S."/>
        </authorList>
    </citation>
    <scope>NUCLEOTIDE SEQUENCE</scope>
    <source>
        <strain evidence="7">MPI-CAGE-AT-0016</strain>
    </source>
</reference>
<keyword evidence="4" id="KW-0539">Nucleus</keyword>
<organism evidence="7 8">
    <name type="scientific">Plectosphaerella cucumerina</name>
    <dbReference type="NCBI Taxonomy" id="40658"/>
    <lineage>
        <taxon>Eukaryota</taxon>
        <taxon>Fungi</taxon>
        <taxon>Dikarya</taxon>
        <taxon>Ascomycota</taxon>
        <taxon>Pezizomycotina</taxon>
        <taxon>Sordariomycetes</taxon>
        <taxon>Hypocreomycetidae</taxon>
        <taxon>Glomerellales</taxon>
        <taxon>Plectosphaerellaceae</taxon>
        <taxon>Plectosphaerella</taxon>
    </lineage>
</organism>
<feature type="region of interest" description="Disordered" evidence="5">
    <location>
        <begin position="553"/>
        <end position="587"/>
    </location>
</feature>
<dbReference type="SMART" id="SM00558">
    <property type="entry name" value="JmjC"/>
    <property type="match status" value="1"/>
</dbReference>
<comment type="caution">
    <text evidence="7">The sequence shown here is derived from an EMBL/GenBank/DDBJ whole genome shotgun (WGS) entry which is preliminary data.</text>
</comment>
<dbReference type="Pfam" id="PF02373">
    <property type="entry name" value="JmjC"/>
    <property type="match status" value="1"/>
</dbReference>
<dbReference type="Pfam" id="PF10497">
    <property type="entry name" value="zf-4CXXC_R1"/>
    <property type="match status" value="1"/>
</dbReference>
<feature type="domain" description="JmjC" evidence="6">
    <location>
        <begin position="172"/>
        <end position="342"/>
    </location>
</feature>
<feature type="compositionally biased region" description="Basic and acidic residues" evidence="5">
    <location>
        <begin position="553"/>
        <end position="564"/>
    </location>
</feature>
<dbReference type="GO" id="GO:0005634">
    <property type="term" value="C:nucleus"/>
    <property type="evidence" value="ECO:0007669"/>
    <property type="project" value="UniProtKB-SubCell"/>
</dbReference>
<keyword evidence="3" id="KW-0804">Transcription</keyword>
<dbReference type="Proteomes" id="UP000813385">
    <property type="component" value="Unassembled WGS sequence"/>
</dbReference>
<gene>
    <name evidence="7" type="ORF">B0T11DRAFT_48981</name>
</gene>
<feature type="region of interest" description="Disordered" evidence="5">
    <location>
        <begin position="865"/>
        <end position="957"/>
    </location>
</feature>
<protein>
    <submittedName>
        <fullName evidence="7">JmjC domain-containing protein</fullName>
    </submittedName>
</protein>
<dbReference type="PROSITE" id="PS51184">
    <property type="entry name" value="JMJC"/>
    <property type="match status" value="1"/>
</dbReference>
<feature type="region of interest" description="Disordered" evidence="5">
    <location>
        <begin position="1026"/>
        <end position="1351"/>
    </location>
</feature>
<dbReference type="Gene3D" id="2.60.120.650">
    <property type="entry name" value="Cupin"/>
    <property type="match status" value="1"/>
</dbReference>
<feature type="compositionally biased region" description="Basic and acidic residues" evidence="5">
    <location>
        <begin position="1100"/>
        <end position="1116"/>
    </location>
</feature>
<evidence type="ECO:0000256" key="3">
    <source>
        <dbReference type="ARBA" id="ARBA00023163"/>
    </source>
</evidence>
<evidence type="ECO:0000256" key="2">
    <source>
        <dbReference type="ARBA" id="ARBA00023015"/>
    </source>
</evidence>
<keyword evidence="2" id="KW-0805">Transcription regulation</keyword>
<sequence>MPTSLHPQAKFDPIPPDLDLYGLVDRCQNFEWVLRISTHQIRNLGAEEFEKLVLLHVVNGGKPLVIEGWDEVLDPSLFSGSWLESTYDKKQENVRDINGQTEIPMTTGHYLRSMKQLTNQWTPNNYRDERRQRLYLKDIDCPPEWHDALQKVIPPSLFYLNENVTDRGGGDRRNTDIFGGAAQASAASAGDLMSSLPPEMRAQNLMCYIGHEGTYTPAHREMCASLGQNIMVEASGDENGEKTGSSIWFMTETKDREVVREYFLSMLGHDVEIEKHFAQINAWKKATFPVYIVDQRPGDFILIPPLAPHQVWNRGTRTMKVAWNRTTPETLDLAIHEALPKARLVCRDEQYKNKALIYYTLQKYHRLMQDAEEKNDMSLVGFAGFGQDLFRSSPRFKQLAGDFRRLFDLFTEILTDEMFATKEKNIEFVEFDSCVICSYCRSNIFNRFLTCKNCVRILVNGDEDAYDVCLECYAMGRSCMCQSHLTWCEQFKWTDLVDSYEAWRIMVIKNDGFVDMEISPPPLELARTRRDKKSTAQVCQEALTRRPFKDLTKVEEEKEDKAASDSDPAPELDDEGRPKKKKKKYRRKRKEGELRRCHVCCHKDYQYRVQECTNPACKEAYCYGVLYRAFDMMPQTVLEDENWLCPKCLGICNCGACRRQGLGEPYMPKNTLLGHDTKAIADDRSVELLVDFRVHNLNWLKAMGEESRNTNSKRMQDLRQKADVAKAQDDAGQATQEAIDSVTNGAGEGQHPGHEHMNGYGDQSHLFQGDVDPGLIAGGEYEQDAHHDQFEPPHPIDITEGDMTNDFGDETAYPDPLMGGQRMLGMGYYDQDNGPDQILFDPFQMPTADAMQFDEEAEVVKKALRAQKRKAKQQNDDDPDFYGPKSQARKKKREAVDLTSVDPALMGSAEPQADASGVGTSTPDEETGPTTQLATETQQHTEHAHLVNVPELRHARPRKSYAETDEMMIDEPEDLLPAWDTAGNRKPRAPKPRAPKPHVDPVLGDEAAPDPLSEASDAVRALLTQGLAAGTDGATVTPRRRGRPRRSEMASTPATEPVTRASTGPSAVDVAAERRAARANRRSTLSAVERAGTDDEEMGDDRSRVLAEMEAGHDEVFGEAPPAVPRRRGRPPKVRPPPVEGEEEAPRPMSMAERLAARGKKFKMGSSSTRGARNSRGGLIAGSRPGTPSKATAEETESASPAVDAQTTTETAREATSSEDLTPEPPASNKEKSNSPDGEDDEAFQFDDGRETPSASEAASKAPRQRTREPTVVRLGSGSGSGSEFGGDEDEPLEVQSPSGSGSSDSSDAEDIYNEPGERRMSSRGRGSMRGRPRGRGRGGRGRPRGRPRGS</sequence>
<feature type="compositionally biased region" description="Basic residues" evidence="5">
    <location>
        <begin position="985"/>
        <end position="996"/>
    </location>
</feature>